<accession>A0AA36CKW1</accession>
<keyword evidence="2" id="KW-1185">Reference proteome</keyword>
<evidence type="ECO:0000313" key="2">
    <source>
        <dbReference type="Proteomes" id="UP001177023"/>
    </source>
</evidence>
<gene>
    <name evidence="1" type="ORF">MSPICULIGERA_LOCUS9380</name>
</gene>
<organism evidence="1 2">
    <name type="scientific">Mesorhabditis spiculigera</name>
    <dbReference type="NCBI Taxonomy" id="96644"/>
    <lineage>
        <taxon>Eukaryota</taxon>
        <taxon>Metazoa</taxon>
        <taxon>Ecdysozoa</taxon>
        <taxon>Nematoda</taxon>
        <taxon>Chromadorea</taxon>
        <taxon>Rhabditida</taxon>
        <taxon>Rhabditina</taxon>
        <taxon>Rhabditomorpha</taxon>
        <taxon>Rhabditoidea</taxon>
        <taxon>Rhabditidae</taxon>
        <taxon>Mesorhabditinae</taxon>
        <taxon>Mesorhabditis</taxon>
    </lineage>
</organism>
<reference evidence="1" key="1">
    <citation type="submission" date="2023-06" db="EMBL/GenBank/DDBJ databases">
        <authorList>
            <person name="Delattre M."/>
        </authorList>
    </citation>
    <scope>NUCLEOTIDE SEQUENCE</scope>
    <source>
        <strain evidence="1">AF72</strain>
    </source>
</reference>
<dbReference type="EMBL" id="CATQJA010002513">
    <property type="protein sequence ID" value="CAJ0570951.1"/>
    <property type="molecule type" value="Genomic_DNA"/>
</dbReference>
<protein>
    <submittedName>
        <fullName evidence="1">Uncharacterized protein</fullName>
    </submittedName>
</protein>
<proteinExistence type="predicted"/>
<feature type="non-terminal residue" evidence="1">
    <location>
        <position position="198"/>
    </location>
</feature>
<dbReference type="AlphaFoldDB" id="A0AA36CKW1"/>
<comment type="caution">
    <text evidence="1">The sequence shown here is derived from an EMBL/GenBank/DDBJ whole genome shotgun (WGS) entry which is preliminary data.</text>
</comment>
<evidence type="ECO:0000313" key="1">
    <source>
        <dbReference type="EMBL" id="CAJ0570951.1"/>
    </source>
</evidence>
<name>A0AA36CKW1_9BILA</name>
<sequence length="198" mass="23255">MIRRVRPCCLRTYPDKKPRWYFCIERTSKRPANHDLERGCCGNDGNQDLKLTEFEKDGWDDVKARIEADKPTILLDRKDDKELTAMYIERSEKAPHRFFYPTTECCAQFRKLLPDVQENSRDHVVARDGRHWTDTDLEEYNKTVQRNYAELCSLLECLEKKSGFVGRLPHVAAHQPNPGFVERYGFVEFNGTFFTVLS</sequence>
<dbReference type="Proteomes" id="UP001177023">
    <property type="component" value="Unassembled WGS sequence"/>
</dbReference>